<name>A0ABX9YBW4_9BURK</name>
<dbReference type="Proteomes" id="UP000281098">
    <property type="component" value="Unassembled WGS sequence"/>
</dbReference>
<keyword evidence="3" id="KW-1185">Reference proteome</keyword>
<dbReference type="InterPro" id="IPR021862">
    <property type="entry name" value="DUF3472"/>
</dbReference>
<accession>A0ABX9YBW4</accession>
<reference evidence="2 3" key="1">
    <citation type="submission" date="2018-08" db="EMBL/GenBank/DDBJ databases">
        <title>Comparative analysis of Burkholderia isolates from Puerto Rico.</title>
        <authorList>
            <person name="Hall C."/>
            <person name="Sahl J."/>
            <person name="Wagner D."/>
        </authorList>
    </citation>
    <scope>NUCLEOTIDE SEQUENCE [LARGE SCALE GENOMIC DNA]</scope>
    <source>
        <strain evidence="2 3">Bp8966</strain>
    </source>
</reference>
<evidence type="ECO:0000313" key="2">
    <source>
        <dbReference type="EMBL" id="RQY77015.1"/>
    </source>
</evidence>
<proteinExistence type="predicted"/>
<organism evidence="2 3">
    <name type="scientific">Burkholderia stagnalis</name>
    <dbReference type="NCBI Taxonomy" id="1503054"/>
    <lineage>
        <taxon>Bacteria</taxon>
        <taxon>Pseudomonadati</taxon>
        <taxon>Pseudomonadota</taxon>
        <taxon>Betaproteobacteria</taxon>
        <taxon>Burkholderiales</taxon>
        <taxon>Burkholderiaceae</taxon>
        <taxon>Burkholderia</taxon>
        <taxon>Burkholderia cepacia complex</taxon>
    </lineage>
</organism>
<dbReference type="SUPFAM" id="SSF50370">
    <property type="entry name" value="Ricin B-like lectins"/>
    <property type="match status" value="1"/>
</dbReference>
<dbReference type="Pfam" id="PF00652">
    <property type="entry name" value="Ricin_B_lectin"/>
    <property type="match status" value="1"/>
</dbReference>
<comment type="caution">
    <text evidence="2">The sequence shown here is derived from an EMBL/GenBank/DDBJ whole genome shotgun (WGS) entry which is preliminary data.</text>
</comment>
<sequence>MRNSILLSFLIGCTLTVPVVSWSTTPGYSAELTLASSSPSVGGTDPATLNLTNGGTTAANAGLTINLPSGFSGSNPTPACGGQLTQGDAANQLVLTGASIPAGGSCTFHFTLNVPPVASMPPANQRAITIVPRASAGLAPLSSSSVPTIQSILGSTPGLYSNTWFPKSVTSVALLDLFITPETDPGPNSNVYWSNQINSLGGYTGMQSTELVSSTEGYGKQFLFSLWGATDAKPGTPSSAGIGAGSFCTVSKTATDGAAGAQCRYRYEWQAGHTYRFRITPNTALGAGWYKSNVTDMTAGSSGDSFDIGSIYVGNGKTDVPVTSIGQWVEYWDWNSSRTSCSSVAYSHAKFSIQAFDKLGNAISVPRPTVSANSSCPDNYYDVSASATESTLIGGPQQSAAGLFKTNGRCLTAQAGLTDGSPIGTNNALLGTCPTLDAVRKSGGIAFNSSLWVSAGDGTIQTKSSYCLTAAYTGANGNVVLATCVPNARNQQWSVVHASSASAGAQIVAKQSGLCLTPLPNGTLTMQTCGVANSGWTTPRKTFAY</sequence>
<dbReference type="RefSeq" id="WP_124491996.1">
    <property type="nucleotide sequence ID" value="NZ_QTOI01000131.1"/>
</dbReference>
<dbReference type="PROSITE" id="PS50231">
    <property type="entry name" value="RICIN_B_LECTIN"/>
    <property type="match status" value="1"/>
</dbReference>
<gene>
    <name evidence="2" type="ORF">DF017_37150</name>
</gene>
<dbReference type="EMBL" id="QTPM01000136">
    <property type="protein sequence ID" value="RQY77015.1"/>
    <property type="molecule type" value="Genomic_DNA"/>
</dbReference>
<dbReference type="InterPro" id="IPR035992">
    <property type="entry name" value="Ricin_B-like_lectins"/>
</dbReference>
<dbReference type="Gene3D" id="2.80.10.50">
    <property type="match status" value="1"/>
</dbReference>
<dbReference type="Pfam" id="PF11958">
    <property type="entry name" value="DUF3472"/>
    <property type="match status" value="1"/>
</dbReference>
<feature type="domain" description="Ricin B lectin" evidence="1">
    <location>
        <begin position="407"/>
        <end position="529"/>
    </location>
</feature>
<protein>
    <submittedName>
        <fullName evidence="2">DUF3472 domain-containing protein</fullName>
    </submittedName>
</protein>
<evidence type="ECO:0000313" key="3">
    <source>
        <dbReference type="Proteomes" id="UP000281098"/>
    </source>
</evidence>
<evidence type="ECO:0000259" key="1">
    <source>
        <dbReference type="Pfam" id="PF00652"/>
    </source>
</evidence>
<dbReference type="InterPro" id="IPR000772">
    <property type="entry name" value="Ricin_B_lectin"/>
</dbReference>